<evidence type="ECO:0000259" key="10">
    <source>
        <dbReference type="Pfam" id="PF02867"/>
    </source>
</evidence>
<dbReference type="CDD" id="cd02888">
    <property type="entry name" value="RNR_II_dimer"/>
    <property type="match status" value="1"/>
</dbReference>
<dbReference type="InterPro" id="IPR050862">
    <property type="entry name" value="RdRp_reductase_class-2"/>
</dbReference>
<dbReference type="PANTHER" id="PTHR43371">
    <property type="entry name" value="VITAMIN B12-DEPENDENT RIBONUCLEOTIDE REDUCTASE"/>
    <property type="match status" value="1"/>
</dbReference>
<comment type="catalytic activity">
    <reaction evidence="8 9">
        <text>a 2'-deoxyribonucleoside 5'-diphosphate + [thioredoxin]-disulfide + H2O = a ribonucleoside 5'-diphosphate + [thioredoxin]-dithiol</text>
        <dbReference type="Rhea" id="RHEA:23252"/>
        <dbReference type="Rhea" id="RHEA-COMP:10698"/>
        <dbReference type="Rhea" id="RHEA-COMP:10700"/>
        <dbReference type="ChEBI" id="CHEBI:15377"/>
        <dbReference type="ChEBI" id="CHEBI:29950"/>
        <dbReference type="ChEBI" id="CHEBI:50058"/>
        <dbReference type="ChEBI" id="CHEBI:57930"/>
        <dbReference type="ChEBI" id="CHEBI:73316"/>
        <dbReference type="EC" id="1.17.4.1"/>
    </reaction>
</comment>
<protein>
    <recommendedName>
        <fullName evidence="9">Vitamin B12-dependent ribonucleotide reductase</fullName>
        <ecNumber evidence="9">1.17.4.1</ecNumber>
    </recommendedName>
</protein>
<keyword evidence="4 9" id="KW-0547">Nucleotide-binding</keyword>
<dbReference type="PRINTS" id="PR01183">
    <property type="entry name" value="RIBORDTASEM1"/>
</dbReference>
<evidence type="ECO:0000313" key="11">
    <source>
        <dbReference type="EMBL" id="HIP56604.1"/>
    </source>
</evidence>
<evidence type="ECO:0000256" key="6">
    <source>
        <dbReference type="ARBA" id="ARBA00023157"/>
    </source>
</evidence>
<dbReference type="GO" id="GO:0031419">
    <property type="term" value="F:cobalamin binding"/>
    <property type="evidence" value="ECO:0007669"/>
    <property type="project" value="UniProtKB-KW"/>
</dbReference>
<comment type="similarity">
    <text evidence="2 9">Belongs to the ribonucleoside diphosphate reductase class-2 family.</text>
</comment>
<sequence length="526" mass="60060">SFMKLFDTLADVIKEGGKRRGAMMAILHCWHQDVIEFIESKCGKVGVFENFNLSVGVHDVFMERALSGKQWCLYNPRTCRVLRDPLSSDIEIAEKECEPVVCLDASEILRRIAMCAWRCGDPGLVFIDTINAHNPTPHLGRIHATNPCGETPLLDWEACNLGSINLYAYVSNGKILWDEMARDIEIAVRFLDNVIDMSWYPDPRIEEAVRRTRKIGLGVMGLADMLAELGIPYDSHDALFLADKVAEFIAYHARKASNELAMERGPYPEFPRSIHAKGRFNWEPQIPAHMIYDESKVSDDVRKLVEDRPPLDWEKLREETKRGTRNATVTTIAPTGSISILAGVTSSIEPFFALVYVRETSIGRFIEVNRFLRRYLAERNALNRETLLRIARGDKSVLDDNARRILRTAHEIDPEWHVRMQAVFQRWVDNAVSKTVNMRADATVEDVYRVFVLAWGLGCKGITVFRDRSRPEQVLSIGKELEEVLKGVPERYRHRDRYTHRWLRIGRDELAAAVEEYAGGCPACDL</sequence>
<reference evidence="11" key="1">
    <citation type="journal article" date="2020" name="ISME J.">
        <title>Gammaproteobacteria mediating utilization of methyl-, sulfur- and petroleum organic compounds in deep ocean hydrothermal plumes.</title>
        <authorList>
            <person name="Zhou Z."/>
            <person name="Liu Y."/>
            <person name="Pan J."/>
            <person name="Cron B.R."/>
            <person name="Toner B.M."/>
            <person name="Anantharaman K."/>
            <person name="Breier J.A."/>
            <person name="Dick G.J."/>
            <person name="Li M."/>
        </authorList>
    </citation>
    <scope>NUCLEOTIDE SEQUENCE</scope>
    <source>
        <strain evidence="11">SZUA-1435</strain>
    </source>
</reference>
<evidence type="ECO:0000256" key="7">
    <source>
        <dbReference type="ARBA" id="ARBA00023285"/>
    </source>
</evidence>
<dbReference type="InterPro" id="IPR013344">
    <property type="entry name" value="RNR_NrdJ/NrdZ"/>
</dbReference>
<evidence type="ECO:0000256" key="4">
    <source>
        <dbReference type="ARBA" id="ARBA00022741"/>
    </source>
</evidence>
<dbReference type="InterPro" id="IPR000788">
    <property type="entry name" value="RNR_lg_C"/>
</dbReference>
<feature type="domain" description="Ribonucleotide reductase large subunit C-terminal" evidence="10">
    <location>
        <begin position="1"/>
        <end position="464"/>
    </location>
</feature>
<keyword evidence="7 9" id="KW-0170">Cobalt</keyword>
<keyword evidence="9" id="KW-0237">DNA synthesis</keyword>
<accession>A0A833DU64</accession>
<gene>
    <name evidence="11" type="ORF">EYH02_00825</name>
</gene>
<keyword evidence="6" id="KW-1015">Disulfide bond</keyword>
<dbReference type="GO" id="GO:0071897">
    <property type="term" value="P:DNA biosynthetic process"/>
    <property type="evidence" value="ECO:0007669"/>
    <property type="project" value="UniProtKB-KW"/>
</dbReference>
<comment type="cofactor">
    <cofactor evidence="1 9">
        <name>adenosylcob(III)alamin</name>
        <dbReference type="ChEBI" id="CHEBI:18408"/>
    </cofactor>
</comment>
<evidence type="ECO:0000256" key="5">
    <source>
        <dbReference type="ARBA" id="ARBA00023002"/>
    </source>
</evidence>
<organism evidence="11 12">
    <name type="scientific">Ignisphaera aggregans</name>
    <dbReference type="NCBI Taxonomy" id="334771"/>
    <lineage>
        <taxon>Archaea</taxon>
        <taxon>Thermoproteota</taxon>
        <taxon>Thermoprotei</taxon>
        <taxon>Desulfurococcales</taxon>
        <taxon>Desulfurococcaceae</taxon>
        <taxon>Ignisphaera</taxon>
    </lineage>
</organism>
<dbReference type="AlphaFoldDB" id="A0A833DU64"/>
<evidence type="ECO:0000256" key="1">
    <source>
        <dbReference type="ARBA" id="ARBA00001922"/>
    </source>
</evidence>
<evidence type="ECO:0000256" key="9">
    <source>
        <dbReference type="RuleBase" id="RU364064"/>
    </source>
</evidence>
<comment type="caution">
    <text evidence="11">The sequence shown here is derived from an EMBL/GenBank/DDBJ whole genome shotgun (WGS) entry which is preliminary data.</text>
</comment>
<evidence type="ECO:0000256" key="2">
    <source>
        <dbReference type="ARBA" id="ARBA00007405"/>
    </source>
</evidence>
<dbReference type="NCBIfam" id="TIGR02504">
    <property type="entry name" value="NrdJ_Z"/>
    <property type="match status" value="1"/>
</dbReference>
<proteinExistence type="inferred from homology"/>
<keyword evidence="3 9" id="KW-0846">Cobalamin</keyword>
<evidence type="ECO:0000256" key="8">
    <source>
        <dbReference type="ARBA" id="ARBA00047754"/>
    </source>
</evidence>
<comment type="function">
    <text evidence="9">Catalyzes the reduction of ribonucleotides to deoxyribonucleotides. May function to provide a pool of deoxyribonucleotide precursors for DNA repair during oxygen limitation and/or for immediate growth after restoration of oxygen.</text>
</comment>
<dbReference type="Gene3D" id="3.20.70.20">
    <property type="match status" value="1"/>
</dbReference>
<evidence type="ECO:0000313" key="12">
    <source>
        <dbReference type="Proteomes" id="UP000605805"/>
    </source>
</evidence>
<name>A0A833DU64_9CREN</name>
<dbReference type="SUPFAM" id="SSF51998">
    <property type="entry name" value="PFL-like glycyl radical enzymes"/>
    <property type="match status" value="1"/>
</dbReference>
<evidence type="ECO:0000256" key="3">
    <source>
        <dbReference type="ARBA" id="ARBA00022628"/>
    </source>
</evidence>
<feature type="non-terminal residue" evidence="11">
    <location>
        <position position="1"/>
    </location>
</feature>
<dbReference type="GO" id="GO:0000166">
    <property type="term" value="F:nucleotide binding"/>
    <property type="evidence" value="ECO:0007669"/>
    <property type="project" value="UniProtKB-KW"/>
</dbReference>
<dbReference type="EC" id="1.17.4.1" evidence="9"/>
<dbReference type="PANTHER" id="PTHR43371:SF1">
    <property type="entry name" value="RIBONUCLEOSIDE-DIPHOSPHATE REDUCTASE"/>
    <property type="match status" value="1"/>
</dbReference>
<keyword evidence="5 9" id="KW-0560">Oxidoreductase</keyword>
<dbReference type="Proteomes" id="UP000605805">
    <property type="component" value="Unassembled WGS sequence"/>
</dbReference>
<dbReference type="EMBL" id="DQTV01000017">
    <property type="protein sequence ID" value="HIP56604.1"/>
    <property type="molecule type" value="Genomic_DNA"/>
</dbReference>
<dbReference type="GO" id="GO:0004748">
    <property type="term" value="F:ribonucleoside-diphosphate reductase activity, thioredoxin disulfide as acceptor"/>
    <property type="evidence" value="ECO:0007669"/>
    <property type="project" value="UniProtKB-EC"/>
</dbReference>
<dbReference type="Pfam" id="PF02867">
    <property type="entry name" value="Ribonuc_red_lgC"/>
    <property type="match status" value="1"/>
</dbReference>